<evidence type="ECO:0000313" key="2">
    <source>
        <dbReference type="Proteomes" id="UP000261174"/>
    </source>
</evidence>
<dbReference type="Proteomes" id="UP000261174">
    <property type="component" value="Unassembled WGS sequence"/>
</dbReference>
<protein>
    <submittedName>
        <fullName evidence="1">Uncharacterized protein</fullName>
    </submittedName>
</protein>
<keyword evidence="2" id="KW-1185">Reference proteome</keyword>
<proteinExistence type="predicted"/>
<evidence type="ECO:0000313" key="1">
    <source>
        <dbReference type="EMBL" id="RFM30994.1"/>
    </source>
</evidence>
<dbReference type="RefSeq" id="WP_116857308.1">
    <property type="nucleotide sequence ID" value="NZ_QTJV01000017.1"/>
</dbReference>
<sequence length="233" mass="25415">MKIPNAFNDIIKNHLNVNAAWLPITNTFQLGDYGIFSDGVFMQLGNIKEFGIEFDTAEGPDSSINFTSSETSVINFSGGAQVDVIPPTAVDAKVTMKFGNKGSFFVKSPLIKVKVMQNINQIGARLKDTEGWKRKWKVVHQVYHAKDAAIFSTIAADTDLTFSGNVKALRELNLGAASISVNTSKEMGLEMHGKAGIIALGLFKLRWLGGGVRSMDVTHQEIDVLHGEVEDDV</sequence>
<name>A0A3E1NT22_9BACT</name>
<comment type="caution">
    <text evidence="1">The sequence shown here is derived from an EMBL/GenBank/DDBJ whole genome shotgun (WGS) entry which is preliminary data.</text>
</comment>
<dbReference type="EMBL" id="QTJV01000017">
    <property type="protein sequence ID" value="RFM30994.1"/>
    <property type="molecule type" value="Genomic_DNA"/>
</dbReference>
<gene>
    <name evidence="1" type="ORF">DXN04_30990</name>
</gene>
<dbReference type="AlphaFoldDB" id="A0A3E1NT22"/>
<reference evidence="1 2" key="1">
    <citation type="submission" date="2018-08" db="EMBL/GenBank/DDBJ databases">
        <title>Chitinophaga sp. K20C18050901, a novel bacterium isolated from forest soil.</title>
        <authorList>
            <person name="Wang C."/>
        </authorList>
    </citation>
    <scope>NUCLEOTIDE SEQUENCE [LARGE SCALE GENOMIC DNA]</scope>
    <source>
        <strain evidence="1 2">K20C18050901</strain>
    </source>
</reference>
<accession>A0A3E1NT22</accession>
<organism evidence="1 2">
    <name type="scientific">Chitinophaga silvisoli</name>
    <dbReference type="NCBI Taxonomy" id="2291814"/>
    <lineage>
        <taxon>Bacteria</taxon>
        <taxon>Pseudomonadati</taxon>
        <taxon>Bacteroidota</taxon>
        <taxon>Chitinophagia</taxon>
        <taxon>Chitinophagales</taxon>
        <taxon>Chitinophagaceae</taxon>
        <taxon>Chitinophaga</taxon>
    </lineage>
</organism>
<dbReference type="OrthoDB" id="1420511at2"/>